<name>A0A9J5XV11_SOLCO</name>
<evidence type="ECO:0000313" key="2">
    <source>
        <dbReference type="Proteomes" id="UP000824120"/>
    </source>
</evidence>
<protein>
    <submittedName>
        <fullName evidence="1">Uncharacterized protein</fullName>
    </submittedName>
</protein>
<gene>
    <name evidence="1" type="ORF">H5410_041280</name>
</gene>
<organism evidence="1 2">
    <name type="scientific">Solanum commersonii</name>
    <name type="common">Commerson's wild potato</name>
    <name type="synonym">Commerson's nightshade</name>
    <dbReference type="NCBI Taxonomy" id="4109"/>
    <lineage>
        <taxon>Eukaryota</taxon>
        <taxon>Viridiplantae</taxon>
        <taxon>Streptophyta</taxon>
        <taxon>Embryophyta</taxon>
        <taxon>Tracheophyta</taxon>
        <taxon>Spermatophyta</taxon>
        <taxon>Magnoliopsida</taxon>
        <taxon>eudicotyledons</taxon>
        <taxon>Gunneridae</taxon>
        <taxon>Pentapetalae</taxon>
        <taxon>asterids</taxon>
        <taxon>lamiids</taxon>
        <taxon>Solanales</taxon>
        <taxon>Solanaceae</taxon>
        <taxon>Solanoideae</taxon>
        <taxon>Solaneae</taxon>
        <taxon>Solanum</taxon>
    </lineage>
</organism>
<dbReference type="Proteomes" id="UP000824120">
    <property type="component" value="Chromosome 8"/>
</dbReference>
<reference evidence="1 2" key="1">
    <citation type="submission" date="2020-09" db="EMBL/GenBank/DDBJ databases">
        <title>De no assembly of potato wild relative species, Solanum commersonii.</title>
        <authorList>
            <person name="Cho K."/>
        </authorList>
    </citation>
    <scope>NUCLEOTIDE SEQUENCE [LARGE SCALE GENOMIC DNA]</scope>
    <source>
        <strain evidence="1">LZ3.2</strain>
        <tissue evidence="1">Leaf</tissue>
    </source>
</reference>
<proteinExistence type="predicted"/>
<dbReference type="OrthoDB" id="1326506at2759"/>
<sequence length="134" mass="15429">MDAKIESIKGKLAKIDELIAITLRKKNDKTLEIRKCTQEVCLASKSEGSHYNECMELKTIILDMVYNRRINHILGPHTILVCDQVKLGMPITNNILIHCYDTTFAESYLNIYYKLVQRTILSPTKRKENIAFAL</sequence>
<evidence type="ECO:0000313" key="1">
    <source>
        <dbReference type="EMBL" id="KAG5590766.1"/>
    </source>
</evidence>
<accession>A0A9J5XV11</accession>
<comment type="caution">
    <text evidence="1">The sequence shown here is derived from an EMBL/GenBank/DDBJ whole genome shotgun (WGS) entry which is preliminary data.</text>
</comment>
<dbReference type="AlphaFoldDB" id="A0A9J5XV11"/>
<keyword evidence="2" id="KW-1185">Reference proteome</keyword>
<dbReference type="EMBL" id="JACXVP010000008">
    <property type="protein sequence ID" value="KAG5590766.1"/>
    <property type="molecule type" value="Genomic_DNA"/>
</dbReference>